<evidence type="ECO:0000313" key="2">
    <source>
        <dbReference type="Proteomes" id="UP000231823"/>
    </source>
</evidence>
<name>A0A2K8SF06_9MOLU</name>
<dbReference type="KEGG" id="sfz:SFLOR_v1c09730"/>
<dbReference type="AlphaFoldDB" id="A0A2K8SF06"/>
<dbReference type="EMBL" id="CP025057">
    <property type="protein sequence ID" value="AUB32021.1"/>
    <property type="molecule type" value="Genomic_DNA"/>
</dbReference>
<protein>
    <submittedName>
        <fullName evidence="1">Uncharacterized protein</fullName>
    </submittedName>
</protein>
<gene>
    <name evidence="1" type="ORF">SFLOR_v1c09730</name>
</gene>
<accession>A0A2K8SF06</accession>
<organism evidence="1 2">
    <name type="scientific">Spiroplasma floricola 23-6</name>
    <dbReference type="NCBI Taxonomy" id="1336749"/>
    <lineage>
        <taxon>Bacteria</taxon>
        <taxon>Bacillati</taxon>
        <taxon>Mycoplasmatota</taxon>
        <taxon>Mollicutes</taxon>
        <taxon>Entomoplasmatales</taxon>
        <taxon>Spiroplasmataceae</taxon>
        <taxon>Spiroplasma</taxon>
    </lineage>
</organism>
<dbReference type="Proteomes" id="UP000231823">
    <property type="component" value="Chromosome"/>
</dbReference>
<keyword evidence="2" id="KW-1185">Reference proteome</keyword>
<reference evidence="1 2" key="1">
    <citation type="submission" date="2017-12" db="EMBL/GenBank/DDBJ databases">
        <title>Complete genome sequence of Spiroplasma floricola 23-6 (ATCC 29989).</title>
        <authorList>
            <person name="Tsai Y.-M."/>
            <person name="Wu P.-S."/>
            <person name="Lo W.-S."/>
            <person name="Kuo C.-H."/>
        </authorList>
    </citation>
    <scope>NUCLEOTIDE SEQUENCE [LARGE SCALE GENOMIC DNA]</scope>
    <source>
        <strain evidence="1 2">23-6</strain>
    </source>
</reference>
<evidence type="ECO:0000313" key="1">
    <source>
        <dbReference type="EMBL" id="AUB32021.1"/>
    </source>
</evidence>
<sequence length="41" mass="5043">MYYKWYEIINDVLNGDNKIKKYFNSDIIVINDFLSKKINRI</sequence>
<proteinExistence type="predicted"/>